<feature type="non-terminal residue" evidence="1">
    <location>
        <position position="77"/>
    </location>
</feature>
<accession>A0A3B1AIR7</accession>
<dbReference type="AlphaFoldDB" id="A0A3B1AIR7"/>
<evidence type="ECO:0000313" key="1">
    <source>
        <dbReference type="EMBL" id="VAW99783.1"/>
    </source>
</evidence>
<protein>
    <submittedName>
        <fullName evidence="1">Uncharacterized protein</fullName>
    </submittedName>
</protein>
<sequence>MSFPTRIRSLIRAAGYFQQMITKLGFDRALHRAHIGTENHLIELRYHLPRAEGTKVATLCARRAAGMLLGDIAKIGA</sequence>
<proteinExistence type="predicted"/>
<organism evidence="1">
    <name type="scientific">hydrothermal vent metagenome</name>
    <dbReference type="NCBI Taxonomy" id="652676"/>
    <lineage>
        <taxon>unclassified sequences</taxon>
        <taxon>metagenomes</taxon>
        <taxon>ecological metagenomes</taxon>
    </lineage>
</organism>
<reference evidence="1" key="1">
    <citation type="submission" date="2018-06" db="EMBL/GenBank/DDBJ databases">
        <authorList>
            <person name="Zhirakovskaya E."/>
        </authorList>
    </citation>
    <scope>NUCLEOTIDE SEQUENCE</scope>
</reference>
<name>A0A3B1AIR7_9ZZZZ</name>
<dbReference type="EMBL" id="UOFU01000181">
    <property type="protein sequence ID" value="VAW99783.1"/>
    <property type="molecule type" value="Genomic_DNA"/>
</dbReference>
<gene>
    <name evidence="1" type="ORF">MNBD_GAMMA20-2558</name>
</gene>